<sequence length="173" mass="19358">MKKSFAPAALLITLCIMLTGCTEGESADGTLKIKEIYGSYEGSGSATKYEVPRRESDIKNQRYLFITGDARETQGEFDGLVITFEEDDEDTIWYQNKHTGSNGELVYNSDTGQWEHKADYPLGTVSTAVVFTKDADGIHATFVFTQTFEREHFENPEPSDGVNEFTLNLTKTK</sequence>
<gene>
    <name evidence="1" type="ORF">SDC9_62570</name>
</gene>
<dbReference type="AlphaFoldDB" id="A0A644XQ26"/>
<protein>
    <submittedName>
        <fullName evidence="1">Uncharacterized protein</fullName>
    </submittedName>
</protein>
<evidence type="ECO:0000313" key="1">
    <source>
        <dbReference type="EMBL" id="MPM16194.1"/>
    </source>
</evidence>
<name>A0A644XQ26_9ZZZZ</name>
<dbReference type="EMBL" id="VSSQ01002567">
    <property type="protein sequence ID" value="MPM16194.1"/>
    <property type="molecule type" value="Genomic_DNA"/>
</dbReference>
<proteinExistence type="predicted"/>
<dbReference type="PROSITE" id="PS51257">
    <property type="entry name" value="PROKAR_LIPOPROTEIN"/>
    <property type="match status" value="1"/>
</dbReference>
<accession>A0A644XQ26</accession>
<comment type="caution">
    <text evidence="1">The sequence shown here is derived from an EMBL/GenBank/DDBJ whole genome shotgun (WGS) entry which is preliminary data.</text>
</comment>
<organism evidence="1">
    <name type="scientific">bioreactor metagenome</name>
    <dbReference type="NCBI Taxonomy" id="1076179"/>
    <lineage>
        <taxon>unclassified sequences</taxon>
        <taxon>metagenomes</taxon>
        <taxon>ecological metagenomes</taxon>
    </lineage>
</organism>
<reference evidence="1" key="1">
    <citation type="submission" date="2019-08" db="EMBL/GenBank/DDBJ databases">
        <authorList>
            <person name="Kucharzyk K."/>
            <person name="Murdoch R.W."/>
            <person name="Higgins S."/>
            <person name="Loffler F."/>
        </authorList>
    </citation>
    <scope>NUCLEOTIDE SEQUENCE</scope>
</reference>